<evidence type="ECO:0000256" key="5">
    <source>
        <dbReference type="ARBA" id="ARBA00022989"/>
    </source>
</evidence>
<evidence type="ECO:0000256" key="15">
    <source>
        <dbReference type="ARBA" id="ARBA00049322"/>
    </source>
</evidence>
<organism evidence="18 19">
    <name type="scientific">Phyllotreta striolata</name>
    <name type="common">Striped flea beetle</name>
    <name type="synonym">Crioceris striolata</name>
    <dbReference type="NCBI Taxonomy" id="444603"/>
    <lineage>
        <taxon>Eukaryota</taxon>
        <taxon>Metazoa</taxon>
        <taxon>Ecdysozoa</taxon>
        <taxon>Arthropoda</taxon>
        <taxon>Hexapoda</taxon>
        <taxon>Insecta</taxon>
        <taxon>Pterygota</taxon>
        <taxon>Neoptera</taxon>
        <taxon>Endopterygota</taxon>
        <taxon>Coleoptera</taxon>
        <taxon>Polyphaga</taxon>
        <taxon>Cucujiformia</taxon>
        <taxon>Chrysomeloidea</taxon>
        <taxon>Chrysomelidae</taxon>
        <taxon>Galerucinae</taxon>
        <taxon>Alticini</taxon>
        <taxon>Phyllotreta</taxon>
    </lineage>
</organism>
<feature type="transmembrane region" description="Helical" evidence="17">
    <location>
        <begin position="57"/>
        <end position="76"/>
    </location>
</feature>
<name>A0A9N9XJ41_PHYSR</name>
<dbReference type="Pfam" id="PF04750">
    <property type="entry name" value="Far-17a_AIG1"/>
    <property type="match status" value="1"/>
</dbReference>
<feature type="transmembrane region" description="Helical" evidence="17">
    <location>
        <begin position="166"/>
        <end position="186"/>
    </location>
</feature>
<dbReference type="AlphaFoldDB" id="A0A9N9XJ41"/>
<feature type="transmembrane region" description="Helical" evidence="17">
    <location>
        <begin position="7"/>
        <end position="25"/>
    </location>
</feature>
<dbReference type="OrthoDB" id="1898221at2759"/>
<gene>
    <name evidence="18" type="ORF">PHYEVI_LOCUS289</name>
</gene>
<proteinExistence type="inferred from homology"/>
<dbReference type="PANTHER" id="PTHR10989:SF16">
    <property type="entry name" value="AT02829P-RELATED"/>
    <property type="match status" value="1"/>
</dbReference>
<comment type="catalytic activity">
    <reaction evidence="10">
        <text>12-octadecanoyloxy-octadecanoate + H2O = 12-hydroxyoctadecanoate + octadecanoate + H(+)</text>
        <dbReference type="Rhea" id="RHEA:52080"/>
        <dbReference type="ChEBI" id="CHEBI:15377"/>
        <dbReference type="ChEBI" id="CHEBI:15378"/>
        <dbReference type="ChEBI" id="CHEBI:25629"/>
        <dbReference type="ChEBI" id="CHEBI:84201"/>
        <dbReference type="ChEBI" id="CHEBI:136330"/>
    </reaction>
    <physiologicalReaction direction="left-to-right" evidence="10">
        <dbReference type="Rhea" id="RHEA:52081"/>
    </physiologicalReaction>
</comment>
<feature type="transmembrane region" description="Helical" evidence="17">
    <location>
        <begin position="206"/>
        <end position="223"/>
    </location>
</feature>
<evidence type="ECO:0000256" key="7">
    <source>
        <dbReference type="ARBA" id="ARBA00047368"/>
    </source>
</evidence>
<evidence type="ECO:0000256" key="13">
    <source>
        <dbReference type="ARBA" id="ARBA00049221"/>
    </source>
</evidence>
<evidence type="ECO:0000256" key="10">
    <source>
        <dbReference type="ARBA" id="ARBA00048680"/>
    </source>
</evidence>
<evidence type="ECO:0000256" key="8">
    <source>
        <dbReference type="ARBA" id="ARBA00047427"/>
    </source>
</evidence>
<dbReference type="GO" id="GO:0012505">
    <property type="term" value="C:endomembrane system"/>
    <property type="evidence" value="ECO:0007669"/>
    <property type="project" value="UniProtKB-SubCell"/>
</dbReference>
<sequence>MSGYLSIASYICVLFFNLYSLLFFIELAKDMVKSGRDKNYNQEIHKMGTHRFGYFTLWNFIFQMVFMIVAIIDESLKHLNVSKRKQQLLHKIRAEMYNVVLFPSSLMVATIFWSLFYMDRELVFPKVLDEFFPWWLNHMLHSFILLPVIIELLLPKEHHFVKFEKAVPILVFLFGLYTTMYFSIYFRHEVWLYPVYKIMTWPQRGLFTLGQFILALCYQKIGIELQNCKRKDKSKLR</sequence>
<comment type="catalytic activity">
    <reaction evidence="11">
        <text>12-(9Z-octadecenoyloxy)-octadecanoate + H2O = 12-hydroxyoctadecanoate + (9Z)-octadecenoate + H(+)</text>
        <dbReference type="Rhea" id="RHEA:52060"/>
        <dbReference type="ChEBI" id="CHEBI:15377"/>
        <dbReference type="ChEBI" id="CHEBI:15378"/>
        <dbReference type="ChEBI" id="CHEBI:30823"/>
        <dbReference type="ChEBI" id="CHEBI:84201"/>
        <dbReference type="ChEBI" id="CHEBI:136302"/>
    </reaction>
    <physiologicalReaction direction="left-to-right" evidence="11">
        <dbReference type="Rhea" id="RHEA:52061"/>
    </physiologicalReaction>
</comment>
<protein>
    <recommendedName>
        <fullName evidence="20">Androgen-dependent TFPI-regulating protein</fullName>
    </recommendedName>
</protein>
<comment type="catalytic activity">
    <reaction evidence="7">
        <text>12-hexadecanoyloxy-octadecanoate + H2O = 12-hydroxyoctadecanoate + hexadecanoate + H(+)</text>
        <dbReference type="Rhea" id="RHEA:52056"/>
        <dbReference type="ChEBI" id="CHEBI:7896"/>
        <dbReference type="ChEBI" id="CHEBI:15377"/>
        <dbReference type="ChEBI" id="CHEBI:15378"/>
        <dbReference type="ChEBI" id="CHEBI:83677"/>
        <dbReference type="ChEBI" id="CHEBI:84201"/>
    </reaction>
    <physiologicalReaction direction="left-to-right" evidence="7">
        <dbReference type="Rhea" id="RHEA:52057"/>
    </physiologicalReaction>
</comment>
<evidence type="ECO:0000256" key="14">
    <source>
        <dbReference type="ARBA" id="ARBA00049296"/>
    </source>
</evidence>
<reference evidence="18" key="1">
    <citation type="submission" date="2022-01" db="EMBL/GenBank/DDBJ databases">
        <authorList>
            <person name="King R."/>
        </authorList>
    </citation>
    <scope>NUCLEOTIDE SEQUENCE</scope>
</reference>
<comment type="catalytic activity">
    <reaction evidence="14">
        <text>13-(9Z-octadecenoyloxy)-octadecanoate + H2O = 13-hydroxy-octadecanoate + (9Z)-octadecenoate + H(+)</text>
        <dbReference type="Rhea" id="RHEA:52064"/>
        <dbReference type="ChEBI" id="CHEBI:15377"/>
        <dbReference type="ChEBI" id="CHEBI:15378"/>
        <dbReference type="ChEBI" id="CHEBI:30823"/>
        <dbReference type="ChEBI" id="CHEBI:136303"/>
        <dbReference type="ChEBI" id="CHEBI:136304"/>
    </reaction>
    <physiologicalReaction direction="left-to-right" evidence="14">
        <dbReference type="Rhea" id="RHEA:52065"/>
    </physiologicalReaction>
</comment>
<evidence type="ECO:0000256" key="12">
    <source>
        <dbReference type="ARBA" id="ARBA00048800"/>
    </source>
</evidence>
<comment type="catalytic activity">
    <reaction evidence="12">
        <text>9-(9Z-octadecenoyloxy)-octadecanoate + H2O = 9-hydroxy-octadecanoate + (9Z)-octadecenoate + H(+)</text>
        <dbReference type="Rhea" id="RHEA:52048"/>
        <dbReference type="ChEBI" id="CHEBI:15377"/>
        <dbReference type="ChEBI" id="CHEBI:15378"/>
        <dbReference type="ChEBI" id="CHEBI:30823"/>
        <dbReference type="ChEBI" id="CHEBI:136282"/>
        <dbReference type="ChEBI" id="CHEBI:136286"/>
    </reaction>
    <physiologicalReaction direction="left-to-right" evidence="12">
        <dbReference type="Rhea" id="RHEA:52049"/>
    </physiologicalReaction>
</comment>
<comment type="subcellular location">
    <subcellularLocation>
        <location evidence="2">Endomembrane system</location>
        <topology evidence="2">Multi-pass membrane protein</topology>
    </subcellularLocation>
</comment>
<evidence type="ECO:0000256" key="16">
    <source>
        <dbReference type="ARBA" id="ARBA00049428"/>
    </source>
</evidence>
<evidence type="ECO:0000256" key="9">
    <source>
        <dbReference type="ARBA" id="ARBA00047863"/>
    </source>
</evidence>
<keyword evidence="4 17" id="KW-0812">Transmembrane</keyword>
<keyword evidence="6 17" id="KW-0472">Membrane</keyword>
<keyword evidence="19" id="KW-1185">Reference proteome</keyword>
<comment type="catalytic activity">
    <reaction evidence="8">
        <text>13-octadecanoyloxy-octadecanoate + H2O = 13-hydroxy-octadecanoate + octadecanoate + H(+)</text>
        <dbReference type="Rhea" id="RHEA:52084"/>
        <dbReference type="ChEBI" id="CHEBI:15377"/>
        <dbReference type="ChEBI" id="CHEBI:15378"/>
        <dbReference type="ChEBI" id="CHEBI:25629"/>
        <dbReference type="ChEBI" id="CHEBI:136304"/>
        <dbReference type="ChEBI" id="CHEBI:136335"/>
    </reaction>
    <physiologicalReaction direction="left-to-right" evidence="8">
        <dbReference type="Rhea" id="RHEA:52085"/>
    </physiologicalReaction>
</comment>
<comment type="similarity">
    <text evidence="3">Belongs to the AIG1 family.</text>
</comment>
<evidence type="ECO:0000313" key="19">
    <source>
        <dbReference type="Proteomes" id="UP001153712"/>
    </source>
</evidence>
<comment type="catalytic activity">
    <reaction evidence="1">
        <text>9-(9Z-hexadecenoyloxy)-octadecanoate + H2O = (9Z)-hexadecenoate + 9-hydroxy-octadecanoate + H(+)</text>
        <dbReference type="Rhea" id="RHEA:52068"/>
        <dbReference type="ChEBI" id="CHEBI:15377"/>
        <dbReference type="ChEBI" id="CHEBI:15378"/>
        <dbReference type="ChEBI" id="CHEBI:32372"/>
        <dbReference type="ChEBI" id="CHEBI:136286"/>
        <dbReference type="ChEBI" id="CHEBI:136309"/>
    </reaction>
    <physiologicalReaction direction="left-to-right" evidence="1">
        <dbReference type="Rhea" id="RHEA:52069"/>
    </physiologicalReaction>
</comment>
<comment type="catalytic activity">
    <reaction evidence="16">
        <text>12-(9Z-hexadecenoyloxy)-octadecanoate + H2O = 12-hydroxyoctadecanoate + (9Z)-hexadecenoate + H(+)</text>
        <dbReference type="Rhea" id="RHEA:52072"/>
        <dbReference type="ChEBI" id="CHEBI:15377"/>
        <dbReference type="ChEBI" id="CHEBI:15378"/>
        <dbReference type="ChEBI" id="CHEBI:32372"/>
        <dbReference type="ChEBI" id="CHEBI:84201"/>
        <dbReference type="ChEBI" id="CHEBI:136312"/>
    </reaction>
    <physiologicalReaction direction="left-to-right" evidence="16">
        <dbReference type="Rhea" id="RHEA:52073"/>
    </physiologicalReaction>
</comment>
<dbReference type="InterPro" id="IPR006838">
    <property type="entry name" value="ADTRP_AIG1"/>
</dbReference>
<feature type="transmembrane region" description="Helical" evidence="17">
    <location>
        <begin position="135"/>
        <end position="154"/>
    </location>
</feature>
<dbReference type="PANTHER" id="PTHR10989">
    <property type="entry name" value="ANDROGEN-INDUCED PROTEIN 1-RELATED"/>
    <property type="match status" value="1"/>
</dbReference>
<evidence type="ECO:0000256" key="11">
    <source>
        <dbReference type="ARBA" id="ARBA00048701"/>
    </source>
</evidence>
<evidence type="ECO:0000256" key="4">
    <source>
        <dbReference type="ARBA" id="ARBA00022692"/>
    </source>
</evidence>
<comment type="catalytic activity">
    <reaction evidence="15">
        <text>13-(9Z-hexadecenoyloxy)-octadecanoate + H2O = 13-hydroxy-octadecanoate + (9Z)-hexadecenoate + H(+)</text>
        <dbReference type="Rhea" id="RHEA:52076"/>
        <dbReference type="ChEBI" id="CHEBI:15377"/>
        <dbReference type="ChEBI" id="CHEBI:15378"/>
        <dbReference type="ChEBI" id="CHEBI:32372"/>
        <dbReference type="ChEBI" id="CHEBI:136304"/>
        <dbReference type="ChEBI" id="CHEBI:136315"/>
    </reaction>
    <physiologicalReaction direction="left-to-right" evidence="15">
        <dbReference type="Rhea" id="RHEA:52077"/>
    </physiologicalReaction>
</comment>
<keyword evidence="5 17" id="KW-1133">Transmembrane helix</keyword>
<evidence type="ECO:0000256" key="2">
    <source>
        <dbReference type="ARBA" id="ARBA00004127"/>
    </source>
</evidence>
<evidence type="ECO:0000256" key="17">
    <source>
        <dbReference type="SAM" id="Phobius"/>
    </source>
</evidence>
<dbReference type="GO" id="GO:0016020">
    <property type="term" value="C:membrane"/>
    <property type="evidence" value="ECO:0007669"/>
    <property type="project" value="InterPro"/>
</dbReference>
<evidence type="ECO:0008006" key="20">
    <source>
        <dbReference type="Google" id="ProtNLM"/>
    </source>
</evidence>
<evidence type="ECO:0000313" key="18">
    <source>
        <dbReference type="EMBL" id="CAG9853822.1"/>
    </source>
</evidence>
<evidence type="ECO:0000256" key="1">
    <source>
        <dbReference type="ARBA" id="ARBA00000923"/>
    </source>
</evidence>
<comment type="catalytic activity">
    <reaction evidence="9">
        <text>9-hexadecanoyloxy-octadecanoate + H2O = 9-hydroxy-octadecanoate + hexadecanoate + H(+)</text>
        <dbReference type="Rhea" id="RHEA:52052"/>
        <dbReference type="ChEBI" id="CHEBI:7896"/>
        <dbReference type="ChEBI" id="CHEBI:15377"/>
        <dbReference type="ChEBI" id="CHEBI:15378"/>
        <dbReference type="ChEBI" id="CHEBI:83670"/>
        <dbReference type="ChEBI" id="CHEBI:136286"/>
    </reaction>
    <physiologicalReaction direction="left-to-right" evidence="9">
        <dbReference type="Rhea" id="RHEA:52053"/>
    </physiologicalReaction>
</comment>
<accession>A0A9N9XJ41</accession>
<comment type="catalytic activity">
    <reaction evidence="13">
        <text>9-octadecanoyloxy-octadecanoate + H2O = 9-hydroxy-octadecanoate + octadecanoate + H(+)</text>
        <dbReference type="Rhea" id="RHEA:52096"/>
        <dbReference type="ChEBI" id="CHEBI:15377"/>
        <dbReference type="ChEBI" id="CHEBI:15378"/>
        <dbReference type="ChEBI" id="CHEBI:25629"/>
        <dbReference type="ChEBI" id="CHEBI:136286"/>
        <dbReference type="ChEBI" id="CHEBI:136373"/>
    </reaction>
    <physiologicalReaction direction="left-to-right" evidence="13">
        <dbReference type="Rhea" id="RHEA:52097"/>
    </physiologicalReaction>
</comment>
<dbReference type="EMBL" id="OU900094">
    <property type="protein sequence ID" value="CAG9853822.1"/>
    <property type="molecule type" value="Genomic_DNA"/>
</dbReference>
<evidence type="ECO:0000256" key="3">
    <source>
        <dbReference type="ARBA" id="ARBA00009300"/>
    </source>
</evidence>
<evidence type="ECO:0000256" key="6">
    <source>
        <dbReference type="ARBA" id="ARBA00023136"/>
    </source>
</evidence>
<dbReference type="Proteomes" id="UP001153712">
    <property type="component" value="Chromosome 1"/>
</dbReference>
<feature type="transmembrane region" description="Helical" evidence="17">
    <location>
        <begin position="96"/>
        <end position="115"/>
    </location>
</feature>